<sequence>MKWYVQERSVGINVHGVEIMSAAKRLVVKLGLPDFKASDGWLWCFRNRHGLFNATNSYLYTIGVFSSGTAEGK</sequence>
<evidence type="ECO:0000313" key="5">
    <source>
        <dbReference type="Proteomes" id="UP000324222"/>
    </source>
</evidence>
<accession>A0A5B7ETX0</accession>
<dbReference type="InterPro" id="IPR006600">
    <property type="entry name" value="HTH_CenpB_DNA-bd_dom"/>
</dbReference>
<dbReference type="Gene3D" id="1.10.10.60">
    <property type="entry name" value="Homeodomain-like"/>
    <property type="match status" value="1"/>
</dbReference>
<dbReference type="EMBL" id="VSRR010003974">
    <property type="protein sequence ID" value="MPC38101.1"/>
    <property type="molecule type" value="Genomic_DNA"/>
</dbReference>
<gene>
    <name evidence="4" type="primary">TIGD7_5</name>
    <name evidence="4" type="ORF">E2C01_031603</name>
</gene>
<dbReference type="GO" id="GO:0003677">
    <property type="term" value="F:DNA binding"/>
    <property type="evidence" value="ECO:0007669"/>
    <property type="project" value="UniProtKB-KW"/>
</dbReference>
<name>A0A5B7ETX0_PORTR</name>
<evidence type="ECO:0000256" key="2">
    <source>
        <dbReference type="ARBA" id="ARBA00023125"/>
    </source>
</evidence>
<reference evidence="4 5" key="1">
    <citation type="submission" date="2019-05" db="EMBL/GenBank/DDBJ databases">
        <title>Another draft genome of Portunus trituberculatus and its Hox gene families provides insights of decapod evolution.</title>
        <authorList>
            <person name="Jeong J.-H."/>
            <person name="Song I."/>
            <person name="Kim S."/>
            <person name="Choi T."/>
            <person name="Kim D."/>
            <person name="Ryu S."/>
            <person name="Kim W."/>
        </authorList>
    </citation>
    <scope>NUCLEOTIDE SEQUENCE [LARGE SCALE GENOMIC DNA]</scope>
    <source>
        <tissue evidence="4">Muscle</tissue>
    </source>
</reference>
<dbReference type="GO" id="GO:0005634">
    <property type="term" value="C:nucleus"/>
    <property type="evidence" value="ECO:0007669"/>
    <property type="project" value="UniProtKB-SubCell"/>
</dbReference>
<keyword evidence="2" id="KW-0238">DNA-binding</keyword>
<dbReference type="Pfam" id="PF03221">
    <property type="entry name" value="HTH_Tnp_Tc5"/>
    <property type="match status" value="1"/>
</dbReference>
<keyword evidence="5" id="KW-1185">Reference proteome</keyword>
<dbReference type="SUPFAM" id="SSF46689">
    <property type="entry name" value="Homeodomain-like"/>
    <property type="match status" value="1"/>
</dbReference>
<evidence type="ECO:0000259" key="3">
    <source>
        <dbReference type="PROSITE" id="PS51253"/>
    </source>
</evidence>
<dbReference type="PROSITE" id="PS51253">
    <property type="entry name" value="HTH_CENPB"/>
    <property type="match status" value="1"/>
</dbReference>
<dbReference type="InterPro" id="IPR009057">
    <property type="entry name" value="Homeodomain-like_sf"/>
</dbReference>
<dbReference type="Proteomes" id="UP000324222">
    <property type="component" value="Unassembled WGS sequence"/>
</dbReference>
<feature type="domain" description="HTH CENPB-type" evidence="3">
    <location>
        <begin position="1"/>
        <end position="55"/>
    </location>
</feature>
<evidence type="ECO:0000256" key="1">
    <source>
        <dbReference type="ARBA" id="ARBA00004123"/>
    </source>
</evidence>
<organism evidence="4 5">
    <name type="scientific">Portunus trituberculatus</name>
    <name type="common">Swimming crab</name>
    <name type="synonym">Neptunus trituberculatus</name>
    <dbReference type="NCBI Taxonomy" id="210409"/>
    <lineage>
        <taxon>Eukaryota</taxon>
        <taxon>Metazoa</taxon>
        <taxon>Ecdysozoa</taxon>
        <taxon>Arthropoda</taxon>
        <taxon>Crustacea</taxon>
        <taxon>Multicrustacea</taxon>
        <taxon>Malacostraca</taxon>
        <taxon>Eumalacostraca</taxon>
        <taxon>Eucarida</taxon>
        <taxon>Decapoda</taxon>
        <taxon>Pleocyemata</taxon>
        <taxon>Brachyura</taxon>
        <taxon>Eubrachyura</taxon>
        <taxon>Portunoidea</taxon>
        <taxon>Portunidae</taxon>
        <taxon>Portuninae</taxon>
        <taxon>Portunus</taxon>
    </lineage>
</organism>
<comment type="caution">
    <text evidence="4">The sequence shown here is derived from an EMBL/GenBank/DDBJ whole genome shotgun (WGS) entry which is preliminary data.</text>
</comment>
<comment type="subcellular location">
    <subcellularLocation>
        <location evidence="1">Nucleus</location>
    </subcellularLocation>
</comment>
<protein>
    <submittedName>
        <fullName evidence="4">Tigger transposable element-derived protein 7</fullName>
    </submittedName>
</protein>
<dbReference type="AlphaFoldDB" id="A0A5B7ETX0"/>
<evidence type="ECO:0000313" key="4">
    <source>
        <dbReference type="EMBL" id="MPC38101.1"/>
    </source>
</evidence>
<proteinExistence type="predicted"/>